<accession>A0ABM1VGM4</accession>
<dbReference type="PANTHER" id="PTHR47951">
    <property type="entry name" value="OS08G0547900 PROTEIN"/>
    <property type="match status" value="1"/>
</dbReference>
<dbReference type="RefSeq" id="XP_027774892.1">
    <property type="nucleotide sequence ID" value="XM_027919091.1"/>
</dbReference>
<dbReference type="InterPro" id="IPR036396">
    <property type="entry name" value="Cyt_P450_sf"/>
</dbReference>
<evidence type="ECO:0000313" key="3">
    <source>
        <dbReference type="Proteomes" id="UP000694930"/>
    </source>
</evidence>
<dbReference type="PANTHER" id="PTHR47951:SF7">
    <property type="entry name" value="FLAVONOID 3',5'-HYDROXYLASE-LIKE ISOFORM X1"/>
    <property type="match status" value="1"/>
</dbReference>
<dbReference type="InterPro" id="IPR001128">
    <property type="entry name" value="Cyt_P450"/>
</dbReference>
<sequence length="135" mass="15204">MEPLKELFLAAFTLSIVFLTILWYKLASHEEELRLPPGPRGLPIVGFLPFLPTNLHHQLTKLSQQYGPIYKFWLGSKLCVVLNAPSLAKEVVRDQDSVFANRDPPIAGLVGTYGGLDIGFSPCGSYWREMRKLFV</sequence>
<keyword evidence="2" id="KW-0472">Membrane</keyword>
<dbReference type="Proteomes" id="UP000694930">
    <property type="component" value="Chromosome 8"/>
</dbReference>
<name>A0ABM1VGM4_SOLPN</name>
<keyword evidence="3" id="KW-1185">Reference proteome</keyword>
<evidence type="ECO:0000256" key="1">
    <source>
        <dbReference type="ARBA" id="ARBA00023002"/>
    </source>
</evidence>
<dbReference type="GeneID" id="114073949"/>
<dbReference type="Pfam" id="PF00067">
    <property type="entry name" value="p450"/>
    <property type="match status" value="1"/>
</dbReference>
<dbReference type="Gene3D" id="1.10.630.10">
    <property type="entry name" value="Cytochrome P450"/>
    <property type="match status" value="1"/>
</dbReference>
<reference evidence="3" key="1">
    <citation type="journal article" date="2014" name="Nat. Genet.">
        <title>The genome of the stress-tolerant wild tomato species Solanum pennellii.</title>
        <authorList>
            <person name="Bolger A."/>
            <person name="Scossa F."/>
            <person name="Bolger M.E."/>
            <person name="Lanz C."/>
            <person name="Maumus F."/>
            <person name="Tohge T."/>
            <person name="Quesneville H."/>
            <person name="Alseekh S."/>
            <person name="Sorensen I."/>
            <person name="Lichtenstein G."/>
            <person name="Fich E.A."/>
            <person name="Conte M."/>
            <person name="Keller H."/>
            <person name="Schneeberger K."/>
            <person name="Schwacke R."/>
            <person name="Ofner I."/>
            <person name="Vrebalov J."/>
            <person name="Xu Y."/>
            <person name="Osorio S."/>
            <person name="Aflitos S.A."/>
            <person name="Schijlen E."/>
            <person name="Jimenez-Gomez J.M."/>
            <person name="Ryngajllo M."/>
            <person name="Kimura S."/>
            <person name="Kumar R."/>
            <person name="Koenig D."/>
            <person name="Headland L.R."/>
            <person name="Maloof J.N."/>
            <person name="Sinha N."/>
            <person name="van Ham R.C."/>
            <person name="Lankhorst R.K."/>
            <person name="Mao L."/>
            <person name="Vogel A."/>
            <person name="Arsova B."/>
            <person name="Panstruga R."/>
            <person name="Fei Z."/>
            <person name="Rose J.K."/>
            <person name="Zamir D."/>
            <person name="Carrari F."/>
            <person name="Giovannoni J.J."/>
            <person name="Weigel D."/>
            <person name="Usadel B."/>
            <person name="Fernie A.R."/>
        </authorList>
    </citation>
    <scope>NUCLEOTIDE SEQUENCE [LARGE SCALE GENOMIC DNA]</scope>
    <source>
        <strain evidence="3">cv. LA0716</strain>
    </source>
</reference>
<keyword evidence="2" id="KW-1133">Transmembrane helix</keyword>
<organism evidence="3 4">
    <name type="scientific">Solanum pennellii</name>
    <name type="common">Tomato</name>
    <name type="synonym">Lycopersicon pennellii</name>
    <dbReference type="NCBI Taxonomy" id="28526"/>
    <lineage>
        <taxon>Eukaryota</taxon>
        <taxon>Viridiplantae</taxon>
        <taxon>Streptophyta</taxon>
        <taxon>Embryophyta</taxon>
        <taxon>Tracheophyta</taxon>
        <taxon>Spermatophyta</taxon>
        <taxon>Magnoliopsida</taxon>
        <taxon>eudicotyledons</taxon>
        <taxon>Gunneridae</taxon>
        <taxon>Pentapetalae</taxon>
        <taxon>asterids</taxon>
        <taxon>lamiids</taxon>
        <taxon>Solanales</taxon>
        <taxon>Solanaceae</taxon>
        <taxon>Solanoideae</taxon>
        <taxon>Solaneae</taxon>
        <taxon>Solanum</taxon>
        <taxon>Solanum subgen. Lycopersicon</taxon>
    </lineage>
</organism>
<protein>
    <submittedName>
        <fullName evidence="4">Cytochrome P450 71D7-like</fullName>
    </submittedName>
</protein>
<evidence type="ECO:0000313" key="4">
    <source>
        <dbReference type="RefSeq" id="XP_027774892.1"/>
    </source>
</evidence>
<reference evidence="4" key="2">
    <citation type="submission" date="2025-08" db="UniProtKB">
        <authorList>
            <consortium name="RefSeq"/>
        </authorList>
    </citation>
    <scope>IDENTIFICATION</scope>
</reference>
<proteinExistence type="predicted"/>
<dbReference type="SUPFAM" id="SSF48264">
    <property type="entry name" value="Cytochrome P450"/>
    <property type="match status" value="1"/>
</dbReference>
<dbReference type="InterPro" id="IPR002401">
    <property type="entry name" value="Cyt_P450_E_grp-I"/>
</dbReference>
<keyword evidence="2" id="KW-0812">Transmembrane</keyword>
<gene>
    <name evidence="4" type="primary">LOC114073949</name>
</gene>
<dbReference type="PRINTS" id="PR00463">
    <property type="entry name" value="EP450I"/>
</dbReference>
<keyword evidence="1" id="KW-0560">Oxidoreductase</keyword>
<evidence type="ECO:0000256" key="2">
    <source>
        <dbReference type="SAM" id="Phobius"/>
    </source>
</evidence>
<feature type="transmembrane region" description="Helical" evidence="2">
    <location>
        <begin position="7"/>
        <end position="26"/>
    </location>
</feature>